<keyword evidence="1" id="KW-1133">Transmembrane helix</keyword>
<reference evidence="4" key="1">
    <citation type="submission" date="2017-02" db="UniProtKB">
        <authorList>
            <consortium name="WormBaseParasite"/>
        </authorList>
    </citation>
    <scope>IDENTIFICATION</scope>
</reference>
<keyword evidence="3" id="KW-1185">Reference proteome</keyword>
<proteinExistence type="predicted"/>
<keyword evidence="1" id="KW-0472">Membrane</keyword>
<feature type="transmembrane region" description="Helical" evidence="1">
    <location>
        <begin position="20"/>
        <end position="41"/>
    </location>
</feature>
<accession>A0A0R3TK24</accession>
<evidence type="ECO:0000313" key="3">
    <source>
        <dbReference type="Proteomes" id="UP000278807"/>
    </source>
</evidence>
<dbReference type="EMBL" id="UZAE01012061">
    <property type="protein sequence ID" value="VDO03334.1"/>
    <property type="molecule type" value="Genomic_DNA"/>
</dbReference>
<name>A0A0R3TK24_RODNA</name>
<dbReference type="OrthoDB" id="10381030at2759"/>
<dbReference type="Proteomes" id="UP000278807">
    <property type="component" value="Unassembled WGS sequence"/>
</dbReference>
<keyword evidence="1" id="KW-0812">Transmembrane</keyword>
<organism evidence="4">
    <name type="scientific">Rodentolepis nana</name>
    <name type="common">Dwarf tapeworm</name>
    <name type="synonym">Hymenolepis nana</name>
    <dbReference type="NCBI Taxonomy" id="102285"/>
    <lineage>
        <taxon>Eukaryota</taxon>
        <taxon>Metazoa</taxon>
        <taxon>Spiralia</taxon>
        <taxon>Lophotrochozoa</taxon>
        <taxon>Platyhelminthes</taxon>
        <taxon>Cestoda</taxon>
        <taxon>Eucestoda</taxon>
        <taxon>Cyclophyllidea</taxon>
        <taxon>Hymenolepididae</taxon>
        <taxon>Rodentolepis</taxon>
    </lineage>
</organism>
<reference evidence="2 3" key="2">
    <citation type="submission" date="2018-11" db="EMBL/GenBank/DDBJ databases">
        <authorList>
            <consortium name="Pathogen Informatics"/>
        </authorList>
    </citation>
    <scope>NUCLEOTIDE SEQUENCE [LARGE SCALE GENOMIC DNA]</scope>
</reference>
<dbReference type="AlphaFoldDB" id="A0A0R3TK24"/>
<protein>
    <submittedName>
        <fullName evidence="4">Cytochrome c oxidase assembly protein COX16, mitochondrial</fullName>
    </submittedName>
</protein>
<gene>
    <name evidence="2" type="ORF">HNAJ_LOCUS7474</name>
</gene>
<dbReference type="WBParaSite" id="HNAJ_0000747801-mRNA-1">
    <property type="protein sequence ID" value="HNAJ_0000747801-mRNA-1"/>
    <property type="gene ID" value="HNAJ_0000747801"/>
</dbReference>
<evidence type="ECO:0000313" key="2">
    <source>
        <dbReference type="EMBL" id="VDO03334.1"/>
    </source>
</evidence>
<sequence>MLGRPRVYRPSVFSRVRDYSFKTLALASFLGGAAVTSYIIIKLGKYYIYDRKTYKLQRKQYAEALLKKEKVEKELGLRD</sequence>
<evidence type="ECO:0000313" key="4">
    <source>
        <dbReference type="WBParaSite" id="HNAJ_0000747801-mRNA-1"/>
    </source>
</evidence>
<evidence type="ECO:0000256" key="1">
    <source>
        <dbReference type="SAM" id="Phobius"/>
    </source>
</evidence>